<evidence type="ECO:0000259" key="3">
    <source>
        <dbReference type="PROSITE" id="PS51352"/>
    </source>
</evidence>
<dbReference type="PROSITE" id="PS51352">
    <property type="entry name" value="THIOREDOXIN_2"/>
    <property type="match status" value="1"/>
</dbReference>
<proteinExistence type="predicted"/>
<evidence type="ECO:0000313" key="5">
    <source>
        <dbReference type="Proteomes" id="UP000580839"/>
    </source>
</evidence>
<feature type="signal peptide" evidence="2">
    <location>
        <begin position="1"/>
        <end position="25"/>
    </location>
</feature>
<dbReference type="GO" id="GO:0016209">
    <property type="term" value="F:antioxidant activity"/>
    <property type="evidence" value="ECO:0007669"/>
    <property type="project" value="InterPro"/>
</dbReference>
<dbReference type="PANTHER" id="PTHR42852:SF13">
    <property type="entry name" value="PROTEIN DIPZ"/>
    <property type="match status" value="1"/>
</dbReference>
<dbReference type="PANTHER" id="PTHR42852">
    <property type="entry name" value="THIOL:DISULFIDE INTERCHANGE PROTEIN DSBE"/>
    <property type="match status" value="1"/>
</dbReference>
<dbReference type="EMBL" id="JABFRW010000081">
    <property type="protein sequence ID" value="NOT33942.1"/>
    <property type="molecule type" value="Genomic_DNA"/>
</dbReference>
<protein>
    <submittedName>
        <fullName evidence="4">TlpA family protein disulfide reductase</fullName>
    </submittedName>
</protein>
<dbReference type="InterPro" id="IPR036249">
    <property type="entry name" value="Thioredoxin-like_sf"/>
</dbReference>
<accession>A0A849SEY6</accession>
<dbReference type="InterPro" id="IPR017937">
    <property type="entry name" value="Thioredoxin_CS"/>
</dbReference>
<dbReference type="PROSITE" id="PS00194">
    <property type="entry name" value="THIOREDOXIN_1"/>
    <property type="match status" value="1"/>
</dbReference>
<comment type="caution">
    <text evidence="4">The sequence shown here is derived from an EMBL/GenBank/DDBJ whole genome shotgun (WGS) entry which is preliminary data.</text>
</comment>
<evidence type="ECO:0000256" key="2">
    <source>
        <dbReference type="SAM" id="SignalP"/>
    </source>
</evidence>
<evidence type="ECO:0000256" key="1">
    <source>
        <dbReference type="SAM" id="MobiDB-lite"/>
    </source>
</evidence>
<dbReference type="Gene3D" id="3.40.30.10">
    <property type="entry name" value="Glutaredoxin"/>
    <property type="match status" value="1"/>
</dbReference>
<dbReference type="Proteomes" id="UP000580839">
    <property type="component" value="Unassembled WGS sequence"/>
</dbReference>
<reference evidence="4 5" key="1">
    <citation type="submission" date="2020-04" db="EMBL/GenBank/DDBJ databases">
        <title>Metagenomic profiling of ammonia- and methane-oxidizing microorganisms in a Dutch drinking water treatment plant.</title>
        <authorList>
            <person name="Poghosyan L."/>
            <person name="Leucker S."/>
        </authorList>
    </citation>
    <scope>NUCLEOTIDE SEQUENCE [LARGE SCALE GENOMIC DNA]</scope>
    <source>
        <strain evidence="4">S-RSF-IL-03</strain>
    </source>
</reference>
<name>A0A849SEY6_UNCEI</name>
<organism evidence="4 5">
    <name type="scientific">Eiseniibacteriota bacterium</name>
    <dbReference type="NCBI Taxonomy" id="2212470"/>
    <lineage>
        <taxon>Bacteria</taxon>
        <taxon>Candidatus Eiseniibacteriota</taxon>
    </lineage>
</organism>
<feature type="domain" description="Thioredoxin" evidence="3">
    <location>
        <begin position="291"/>
        <end position="429"/>
    </location>
</feature>
<dbReference type="InterPro" id="IPR013766">
    <property type="entry name" value="Thioredoxin_domain"/>
</dbReference>
<dbReference type="AlphaFoldDB" id="A0A849SEY6"/>
<evidence type="ECO:0000313" key="4">
    <source>
        <dbReference type="EMBL" id="NOT33942.1"/>
    </source>
</evidence>
<feature type="region of interest" description="Disordered" evidence="1">
    <location>
        <begin position="28"/>
        <end position="52"/>
    </location>
</feature>
<dbReference type="InterPro" id="IPR000866">
    <property type="entry name" value="AhpC/TSA"/>
</dbReference>
<keyword evidence="2" id="KW-0732">Signal</keyword>
<sequence length="430" mass="45666">MKLRTIAFALLLPALLAVIPLPMLAAAPTTGKGTTARPSGGTSARRTRPASGGAAVHAKAMGLLRAAASRWSADRTYRVHGVYRQAAQLGAQSQSASATFELAGAPGGRSREEIYENGTESLTLSDGNYTSSFIGSFGQYTRHRGVTPALDSLGRMHRGDATPGVRSLALGPAAGALDGLESVRLLRADTVHTEAGVQHCDVLLASYAPAKGDTAKVKREVWVSRADSVIVRHGLRTERAMGDRTLIEERYVTFDRVQLGASLLDSLFAFTPPAGAREVLAFERPGSNRLDLTGQSAPGFELADVDGALHKLEEHRGSVVLLDFWATWCGPCRMTMPALDRLTREFKGRGLVVYSVNLRERGDVAANFMTQRGFSMTTLLDRDGAVASLYGATAIPSFVIVGTDGVIKAHLVGAHAEGTMRAALARAGLE</sequence>
<dbReference type="InterPro" id="IPR050553">
    <property type="entry name" value="Thioredoxin_ResA/DsbE_sf"/>
</dbReference>
<gene>
    <name evidence="4" type="ORF">HOP12_07205</name>
</gene>
<dbReference type="Pfam" id="PF00578">
    <property type="entry name" value="AhpC-TSA"/>
    <property type="match status" value="1"/>
</dbReference>
<dbReference type="CDD" id="cd02966">
    <property type="entry name" value="TlpA_like_family"/>
    <property type="match status" value="1"/>
</dbReference>
<dbReference type="SUPFAM" id="SSF52833">
    <property type="entry name" value="Thioredoxin-like"/>
    <property type="match status" value="1"/>
</dbReference>
<dbReference type="GO" id="GO:0016491">
    <property type="term" value="F:oxidoreductase activity"/>
    <property type="evidence" value="ECO:0007669"/>
    <property type="project" value="InterPro"/>
</dbReference>
<feature type="chain" id="PRO_5032372972" evidence="2">
    <location>
        <begin position="26"/>
        <end position="430"/>
    </location>
</feature>